<feature type="transmembrane region" description="Helical" evidence="1">
    <location>
        <begin position="57"/>
        <end position="77"/>
    </location>
</feature>
<gene>
    <name evidence="3" type="ORF">CAP_8357</name>
</gene>
<dbReference type="Proteomes" id="UP000019678">
    <property type="component" value="Unassembled WGS sequence"/>
</dbReference>
<accession>A0A017SYN9</accession>
<dbReference type="PANTHER" id="PTHR47216:SF4">
    <property type="entry name" value="OS01G0859400 PROTEIN"/>
    <property type="match status" value="1"/>
</dbReference>
<sequence>MRYALLFLLLSATLIVLAIVAGGAALWLLWPAASFLLVGTAYLTARPSLLGKRTDGTLALSTLLPLAPYLLLTWGLWHLVRLCDGNPPAHEVAPGIWVGRRPFFHEIPAGVRLIVDLTAEFSATASIRRAAAHPTSALHPLDAPRLTYQCVPVLDGAAPSPEALLALLQRLHDQEGIYLHCASGSGRSAMVAAGLLLSRGGAADIDDAEAQLRARRRIVRLNAAQRTALRRALGSDAHCD</sequence>
<organism evidence="3 4">
    <name type="scientific">Chondromyces apiculatus DSM 436</name>
    <dbReference type="NCBI Taxonomy" id="1192034"/>
    <lineage>
        <taxon>Bacteria</taxon>
        <taxon>Pseudomonadati</taxon>
        <taxon>Myxococcota</taxon>
        <taxon>Polyangia</taxon>
        <taxon>Polyangiales</taxon>
        <taxon>Polyangiaceae</taxon>
        <taxon>Chondromyces</taxon>
    </lineage>
</organism>
<evidence type="ECO:0000259" key="2">
    <source>
        <dbReference type="PROSITE" id="PS50056"/>
    </source>
</evidence>
<name>A0A017SYN9_9BACT</name>
<dbReference type="STRING" id="1192034.CAP_8357"/>
<dbReference type="Gene3D" id="3.90.190.10">
    <property type="entry name" value="Protein tyrosine phosphatase superfamily"/>
    <property type="match status" value="1"/>
</dbReference>
<dbReference type="RefSeq" id="WP_044249470.1">
    <property type="nucleotide sequence ID" value="NZ_ASRX01000082.1"/>
</dbReference>
<dbReference type="InterPro" id="IPR029021">
    <property type="entry name" value="Prot-tyrosine_phosphatase-like"/>
</dbReference>
<evidence type="ECO:0000256" key="1">
    <source>
        <dbReference type="SAM" id="Phobius"/>
    </source>
</evidence>
<dbReference type="OrthoDB" id="194849at2"/>
<keyword evidence="1" id="KW-1133">Transmembrane helix</keyword>
<dbReference type="AlphaFoldDB" id="A0A017SYN9"/>
<dbReference type="PANTHER" id="PTHR47216">
    <property type="match status" value="1"/>
</dbReference>
<keyword evidence="4" id="KW-1185">Reference proteome</keyword>
<dbReference type="EMBL" id="ASRX01000082">
    <property type="protein sequence ID" value="EYF01426.1"/>
    <property type="molecule type" value="Genomic_DNA"/>
</dbReference>
<dbReference type="PROSITE" id="PS00383">
    <property type="entry name" value="TYR_PHOSPHATASE_1"/>
    <property type="match status" value="1"/>
</dbReference>
<dbReference type="InterPro" id="IPR000387">
    <property type="entry name" value="Tyr_Pase_dom"/>
</dbReference>
<keyword evidence="1" id="KW-0812">Transmembrane</keyword>
<proteinExistence type="predicted"/>
<feature type="domain" description="Tyrosine specific protein phosphatases" evidence="2">
    <location>
        <begin position="162"/>
        <end position="227"/>
    </location>
</feature>
<comment type="caution">
    <text evidence="3">The sequence shown here is derived from an EMBL/GenBank/DDBJ whole genome shotgun (WGS) entry which is preliminary data.</text>
</comment>
<dbReference type="eggNOG" id="COG2453">
    <property type="taxonomic scope" value="Bacteria"/>
</dbReference>
<dbReference type="InterPro" id="IPR016130">
    <property type="entry name" value="Tyr_Pase_AS"/>
</dbReference>
<evidence type="ECO:0000313" key="3">
    <source>
        <dbReference type="EMBL" id="EYF01426.1"/>
    </source>
</evidence>
<protein>
    <recommendedName>
        <fullName evidence="2">Tyrosine specific protein phosphatases domain-containing protein</fullName>
    </recommendedName>
</protein>
<reference evidence="3 4" key="1">
    <citation type="submission" date="2013-05" db="EMBL/GenBank/DDBJ databases">
        <title>Genome assembly of Chondromyces apiculatus DSM 436.</title>
        <authorList>
            <person name="Sharma G."/>
            <person name="Khatri I."/>
            <person name="Kaur C."/>
            <person name="Mayilraj S."/>
            <person name="Subramanian S."/>
        </authorList>
    </citation>
    <scope>NUCLEOTIDE SEQUENCE [LARGE SCALE GENOMIC DNA]</scope>
    <source>
        <strain evidence="3 4">DSM 436</strain>
    </source>
</reference>
<dbReference type="SUPFAM" id="SSF52799">
    <property type="entry name" value="(Phosphotyrosine protein) phosphatases II"/>
    <property type="match status" value="1"/>
</dbReference>
<keyword evidence="1" id="KW-0472">Membrane</keyword>
<evidence type="ECO:0000313" key="4">
    <source>
        <dbReference type="Proteomes" id="UP000019678"/>
    </source>
</evidence>
<dbReference type="PROSITE" id="PS50056">
    <property type="entry name" value="TYR_PHOSPHATASE_2"/>
    <property type="match status" value="1"/>
</dbReference>